<dbReference type="OrthoDB" id="9785707at2"/>
<keyword evidence="4" id="KW-1185">Reference proteome</keyword>
<dbReference type="PANTHER" id="PTHR43022">
    <property type="entry name" value="PROTEIN SMF"/>
    <property type="match status" value="1"/>
</dbReference>
<dbReference type="GO" id="GO:0009294">
    <property type="term" value="P:DNA-mediated transformation"/>
    <property type="evidence" value="ECO:0007669"/>
    <property type="project" value="InterPro"/>
</dbReference>
<feature type="domain" description="Smf/DprA SLOG" evidence="2">
    <location>
        <begin position="13"/>
        <end position="214"/>
    </location>
</feature>
<dbReference type="SUPFAM" id="SSF102405">
    <property type="entry name" value="MCP/YpsA-like"/>
    <property type="match status" value="1"/>
</dbReference>
<evidence type="ECO:0000313" key="3">
    <source>
        <dbReference type="EMBL" id="OUN88901.1"/>
    </source>
</evidence>
<proteinExistence type="inferred from homology"/>
<sequence>MDARNLDVRRELAPGDALYPPALLDLSDPPERLYVRGDPEVLAAPGLAIVGTRRITPYGAAVTELAARIAVASGLTVISGGALGCDQCAGWEALRQDGKHIIVLGCGADVVYPRTSAPLIERALATGGAVVSLVPWGCDPRPYLFPRRNRVIAALARAVFVGEAGMPSGTFSTAEAADAIGREVLAVPGSIFSPNSRGSNYLIASGACCISDEEALEVAISRIFGTLRFSHGPATGPVEEDERVGRVISALVASPLRSDEVARLIGLDARGCMEFLGALVIEGRIEQLRDGRYAPTKEELHERTTFGHNRG</sequence>
<dbReference type="Pfam" id="PF02481">
    <property type="entry name" value="DNA_processg_A"/>
    <property type="match status" value="1"/>
</dbReference>
<dbReference type="InterPro" id="IPR057666">
    <property type="entry name" value="DrpA_SLOG"/>
</dbReference>
<reference evidence="4" key="1">
    <citation type="submission" date="2017-04" db="EMBL/GenBank/DDBJ databases">
        <title>Function of individual gut microbiota members based on whole genome sequencing of pure cultures obtained from chicken caecum.</title>
        <authorList>
            <person name="Medvecky M."/>
            <person name="Cejkova D."/>
            <person name="Polansky O."/>
            <person name="Karasova D."/>
            <person name="Kubasova T."/>
            <person name="Cizek A."/>
            <person name="Rychlik I."/>
        </authorList>
    </citation>
    <scope>NUCLEOTIDE SEQUENCE [LARGE SCALE GENOMIC DNA]</scope>
    <source>
        <strain evidence="4">An5</strain>
    </source>
</reference>
<dbReference type="InterPro" id="IPR003488">
    <property type="entry name" value="DprA"/>
</dbReference>
<dbReference type="RefSeq" id="WP_094335262.1">
    <property type="nucleotide sequence ID" value="NZ_NFIE01000007.1"/>
</dbReference>
<name>A0A1Y3XUU5_9ACTN</name>
<protein>
    <submittedName>
        <fullName evidence="3">DNA processing protein DprA</fullName>
    </submittedName>
</protein>
<dbReference type="InterPro" id="IPR036388">
    <property type="entry name" value="WH-like_DNA-bd_sf"/>
</dbReference>
<organism evidence="3 4">
    <name type="scientific">[Collinsella] massiliensis</name>
    <dbReference type="NCBI Taxonomy" id="1232426"/>
    <lineage>
        <taxon>Bacteria</taxon>
        <taxon>Bacillati</taxon>
        <taxon>Actinomycetota</taxon>
        <taxon>Coriobacteriia</taxon>
        <taxon>Coriobacteriales</taxon>
        <taxon>Coriobacteriaceae</taxon>
        <taxon>Enorma</taxon>
    </lineage>
</organism>
<dbReference type="Proteomes" id="UP000195781">
    <property type="component" value="Unassembled WGS sequence"/>
</dbReference>
<evidence type="ECO:0000256" key="1">
    <source>
        <dbReference type="ARBA" id="ARBA00006525"/>
    </source>
</evidence>
<dbReference type="AlphaFoldDB" id="A0A1Y3XUU5"/>
<dbReference type="PANTHER" id="PTHR43022:SF1">
    <property type="entry name" value="PROTEIN SMF"/>
    <property type="match status" value="1"/>
</dbReference>
<dbReference type="Gene3D" id="1.10.10.10">
    <property type="entry name" value="Winged helix-like DNA-binding domain superfamily/Winged helix DNA-binding domain"/>
    <property type="match status" value="1"/>
</dbReference>
<gene>
    <name evidence="3" type="ORF">B5G02_03840</name>
</gene>
<evidence type="ECO:0000313" key="4">
    <source>
        <dbReference type="Proteomes" id="UP000195781"/>
    </source>
</evidence>
<evidence type="ECO:0000259" key="2">
    <source>
        <dbReference type="Pfam" id="PF02481"/>
    </source>
</evidence>
<accession>A0A1Y3XUU5</accession>
<dbReference type="EMBL" id="NFIE01000007">
    <property type="protein sequence ID" value="OUN88901.1"/>
    <property type="molecule type" value="Genomic_DNA"/>
</dbReference>
<dbReference type="Gene3D" id="3.40.50.450">
    <property type="match status" value="1"/>
</dbReference>
<comment type="similarity">
    <text evidence="1">Belongs to the DprA/Smf family.</text>
</comment>
<comment type="caution">
    <text evidence="3">The sequence shown here is derived from an EMBL/GenBank/DDBJ whole genome shotgun (WGS) entry which is preliminary data.</text>
</comment>